<name>G0TV49_TRYVY</name>
<keyword evidence="1" id="KW-0812">Transmembrane</keyword>
<evidence type="ECO:0008006" key="3">
    <source>
        <dbReference type="Google" id="ProtNLM"/>
    </source>
</evidence>
<keyword evidence="1" id="KW-0472">Membrane</keyword>
<dbReference type="AlphaFoldDB" id="G0TV49"/>
<dbReference type="EMBL" id="HE573021">
    <property type="protein sequence ID" value="CCC47815.1"/>
    <property type="molecule type" value="Genomic_DNA"/>
</dbReference>
<accession>G0TV49</accession>
<reference evidence="2" key="1">
    <citation type="journal article" date="2012" name="Proc. Natl. Acad. Sci. U.S.A.">
        <title>Antigenic diversity is generated by distinct evolutionary mechanisms in African trypanosome species.</title>
        <authorList>
            <person name="Jackson A.P."/>
            <person name="Berry A."/>
            <person name="Aslett M."/>
            <person name="Allison H.C."/>
            <person name="Burton P."/>
            <person name="Vavrova-Anderson J."/>
            <person name="Brown R."/>
            <person name="Browne H."/>
            <person name="Corton N."/>
            <person name="Hauser H."/>
            <person name="Gamble J."/>
            <person name="Gilderthorp R."/>
            <person name="Marcello L."/>
            <person name="McQuillan J."/>
            <person name="Otto T.D."/>
            <person name="Quail M.A."/>
            <person name="Sanders M.J."/>
            <person name="van Tonder A."/>
            <person name="Ginger M.L."/>
            <person name="Field M.C."/>
            <person name="Barry J.D."/>
            <person name="Hertz-Fowler C."/>
            <person name="Berriman M."/>
        </authorList>
    </citation>
    <scope>NUCLEOTIDE SEQUENCE</scope>
    <source>
        <strain evidence="2">Y486</strain>
    </source>
</reference>
<organism evidence="2">
    <name type="scientific">Trypanosoma vivax (strain Y486)</name>
    <dbReference type="NCBI Taxonomy" id="1055687"/>
    <lineage>
        <taxon>Eukaryota</taxon>
        <taxon>Discoba</taxon>
        <taxon>Euglenozoa</taxon>
        <taxon>Kinetoplastea</taxon>
        <taxon>Metakinetoplastina</taxon>
        <taxon>Trypanosomatida</taxon>
        <taxon>Trypanosomatidae</taxon>
        <taxon>Trypanosoma</taxon>
        <taxon>Duttonella</taxon>
    </lineage>
</organism>
<keyword evidence="1" id="KW-1133">Transmembrane helix</keyword>
<proteinExistence type="predicted"/>
<gene>
    <name evidence="2" type="ORF">TVY486_0500240</name>
</gene>
<sequence length="184" mass="21214">MPRRCRTACVALGATPFHCTRVFTRYVMSFCSKETSANDGCSGNVGGGMPPPTSHGIVDLQRLPDTIPGVSRGELADRLCQQHRKLVRDRAQVTASHLVDEIDSMRRAMPPEEFKQFLRDLEALRLGSEKKAMWLSSLSPVQLYRHQRRERLRLRFHLLWKTLVLFVSVFGCVFFIFFFFIFFN</sequence>
<dbReference type="VEuPathDB" id="TriTrypDB:TvY486_0500240"/>
<evidence type="ECO:0000256" key="1">
    <source>
        <dbReference type="SAM" id="Phobius"/>
    </source>
</evidence>
<evidence type="ECO:0000313" key="2">
    <source>
        <dbReference type="EMBL" id="CCC47815.1"/>
    </source>
</evidence>
<protein>
    <recommendedName>
        <fullName evidence="3">Transmembrane protein</fullName>
    </recommendedName>
</protein>
<feature type="transmembrane region" description="Helical" evidence="1">
    <location>
        <begin position="158"/>
        <end position="183"/>
    </location>
</feature>